<evidence type="ECO:0000313" key="2">
    <source>
        <dbReference type="Proteomes" id="UP000299102"/>
    </source>
</evidence>
<reference evidence="1 2" key="1">
    <citation type="journal article" date="2019" name="Commun. Biol.">
        <title>The bagworm genome reveals a unique fibroin gene that provides high tensile strength.</title>
        <authorList>
            <person name="Kono N."/>
            <person name="Nakamura H."/>
            <person name="Ohtoshi R."/>
            <person name="Tomita M."/>
            <person name="Numata K."/>
            <person name="Arakawa K."/>
        </authorList>
    </citation>
    <scope>NUCLEOTIDE SEQUENCE [LARGE SCALE GENOMIC DNA]</scope>
</reference>
<name>A0A4C1TKF9_EUMVA</name>
<proteinExistence type="predicted"/>
<dbReference type="AlphaFoldDB" id="A0A4C1TKF9"/>
<evidence type="ECO:0000313" key="1">
    <source>
        <dbReference type="EMBL" id="GBP14595.1"/>
    </source>
</evidence>
<accession>A0A4C1TKF9</accession>
<comment type="caution">
    <text evidence="1">The sequence shown here is derived from an EMBL/GenBank/DDBJ whole genome shotgun (WGS) entry which is preliminary data.</text>
</comment>
<dbReference type="EMBL" id="BGZK01000065">
    <property type="protein sequence ID" value="GBP14595.1"/>
    <property type="molecule type" value="Genomic_DNA"/>
</dbReference>
<sequence>MAHEGIIITNLVIFINGARTQIYTAITVHAKATATGDWRLASGSRFHQHAGRSIKTNFREKGEGLRIEWAQRRGGEAEKRTGVGTEK</sequence>
<protein>
    <submittedName>
        <fullName evidence="1">Uncharacterized protein</fullName>
    </submittedName>
</protein>
<keyword evidence="2" id="KW-1185">Reference proteome</keyword>
<organism evidence="1 2">
    <name type="scientific">Eumeta variegata</name>
    <name type="common">Bagworm moth</name>
    <name type="synonym">Eumeta japonica</name>
    <dbReference type="NCBI Taxonomy" id="151549"/>
    <lineage>
        <taxon>Eukaryota</taxon>
        <taxon>Metazoa</taxon>
        <taxon>Ecdysozoa</taxon>
        <taxon>Arthropoda</taxon>
        <taxon>Hexapoda</taxon>
        <taxon>Insecta</taxon>
        <taxon>Pterygota</taxon>
        <taxon>Neoptera</taxon>
        <taxon>Endopterygota</taxon>
        <taxon>Lepidoptera</taxon>
        <taxon>Glossata</taxon>
        <taxon>Ditrysia</taxon>
        <taxon>Tineoidea</taxon>
        <taxon>Psychidae</taxon>
        <taxon>Oiketicinae</taxon>
        <taxon>Eumeta</taxon>
    </lineage>
</organism>
<dbReference type="Proteomes" id="UP000299102">
    <property type="component" value="Unassembled WGS sequence"/>
</dbReference>
<gene>
    <name evidence="1" type="ORF">EVAR_93469_1</name>
</gene>